<dbReference type="InterPro" id="IPR050832">
    <property type="entry name" value="Bact_Acetyltransf"/>
</dbReference>
<dbReference type="GO" id="GO:0016746">
    <property type="term" value="F:acyltransferase activity"/>
    <property type="evidence" value="ECO:0007669"/>
    <property type="project" value="UniProtKB-KW"/>
</dbReference>
<evidence type="ECO:0000256" key="1">
    <source>
        <dbReference type="ARBA" id="ARBA00022679"/>
    </source>
</evidence>
<evidence type="ECO:0000256" key="2">
    <source>
        <dbReference type="ARBA" id="ARBA00023315"/>
    </source>
</evidence>
<comment type="caution">
    <text evidence="4">The sequence shown here is derived from an EMBL/GenBank/DDBJ whole genome shotgun (WGS) entry which is preliminary data.</text>
</comment>
<dbReference type="SUPFAM" id="SSF55729">
    <property type="entry name" value="Acyl-CoA N-acyltransferases (Nat)"/>
    <property type="match status" value="1"/>
</dbReference>
<dbReference type="RefSeq" id="WP_377046399.1">
    <property type="nucleotide sequence ID" value="NZ_JBHLUN010000016.1"/>
</dbReference>
<reference evidence="4 5" key="1">
    <citation type="submission" date="2024-09" db="EMBL/GenBank/DDBJ databases">
        <authorList>
            <person name="Sun Q."/>
            <person name="Mori K."/>
        </authorList>
    </citation>
    <scope>NUCLEOTIDE SEQUENCE [LARGE SCALE GENOMIC DNA]</scope>
    <source>
        <strain evidence="4 5">TBRC 5777</strain>
    </source>
</reference>
<dbReference type="InterPro" id="IPR016181">
    <property type="entry name" value="Acyl_CoA_acyltransferase"/>
</dbReference>
<dbReference type="Proteomes" id="UP001589865">
    <property type="component" value="Unassembled WGS sequence"/>
</dbReference>
<keyword evidence="2 4" id="KW-0012">Acyltransferase</keyword>
<evidence type="ECO:0000313" key="4">
    <source>
        <dbReference type="EMBL" id="MFC0410643.1"/>
    </source>
</evidence>
<dbReference type="EMBL" id="JBHLUN010000016">
    <property type="protein sequence ID" value="MFC0410643.1"/>
    <property type="molecule type" value="Genomic_DNA"/>
</dbReference>
<accession>A0ABV6JY73</accession>
<dbReference type="PANTHER" id="PTHR43877">
    <property type="entry name" value="AMINOALKYLPHOSPHONATE N-ACETYLTRANSFERASE-RELATED-RELATED"/>
    <property type="match status" value="1"/>
</dbReference>
<dbReference type="CDD" id="cd04301">
    <property type="entry name" value="NAT_SF"/>
    <property type="match status" value="1"/>
</dbReference>
<gene>
    <name evidence="4" type="ORF">ACFFGY_20530</name>
</gene>
<feature type="domain" description="N-acetyltransferase" evidence="3">
    <location>
        <begin position="6"/>
        <end position="162"/>
    </location>
</feature>
<organism evidence="4 5">
    <name type="scientific">Roseomonas elaeocarpi</name>
    <dbReference type="NCBI Taxonomy" id="907779"/>
    <lineage>
        <taxon>Bacteria</taxon>
        <taxon>Pseudomonadati</taxon>
        <taxon>Pseudomonadota</taxon>
        <taxon>Alphaproteobacteria</taxon>
        <taxon>Acetobacterales</taxon>
        <taxon>Roseomonadaceae</taxon>
        <taxon>Roseomonas</taxon>
    </lineage>
</organism>
<dbReference type="EC" id="2.3.-.-" evidence="4"/>
<evidence type="ECO:0000313" key="5">
    <source>
        <dbReference type="Proteomes" id="UP001589865"/>
    </source>
</evidence>
<dbReference type="Pfam" id="PF00583">
    <property type="entry name" value="Acetyltransf_1"/>
    <property type="match status" value="1"/>
</dbReference>
<dbReference type="Gene3D" id="3.40.630.30">
    <property type="match status" value="1"/>
</dbReference>
<proteinExistence type="predicted"/>
<evidence type="ECO:0000259" key="3">
    <source>
        <dbReference type="PROSITE" id="PS51186"/>
    </source>
</evidence>
<keyword evidence="1 4" id="KW-0808">Transferase</keyword>
<keyword evidence="5" id="KW-1185">Reference proteome</keyword>
<dbReference type="InterPro" id="IPR000182">
    <property type="entry name" value="GNAT_dom"/>
</dbReference>
<protein>
    <submittedName>
        <fullName evidence="4">GNAT family N-acetyltransferase</fullName>
        <ecNumber evidence="4">2.3.-.-</ecNumber>
    </submittedName>
</protein>
<sequence length="165" mass="17770">MSMTTAKLRDYVPQDAAALGNVALAAFEQFKDTYSDWPAMAAGLTRMGTLAEAGEIVVAEDDGRLVGGVAYIGPHKPKAGFFDPAWPIIRMLVVTPLARGQGLGRRLTEACIQRAERDGSPIIALHTTPIMDVALPMYLRMGFVRLRAAPDIHGVPYGLYTKALG</sequence>
<dbReference type="PROSITE" id="PS51186">
    <property type="entry name" value="GNAT"/>
    <property type="match status" value="1"/>
</dbReference>
<name>A0ABV6JY73_9PROT</name>